<keyword evidence="5" id="KW-1185">Reference proteome</keyword>
<gene>
    <name evidence="4" type="primary">dapH</name>
    <name evidence="4" type="ORF">MOMUL_22540</name>
</gene>
<evidence type="ECO:0000256" key="1">
    <source>
        <dbReference type="ARBA" id="ARBA00022679"/>
    </source>
</evidence>
<dbReference type="CDD" id="cd04647">
    <property type="entry name" value="LbH_MAT_like"/>
    <property type="match status" value="1"/>
</dbReference>
<dbReference type="PANTHER" id="PTHR43300:SF6">
    <property type="entry name" value="ACETYLTRANSFERASE YVOF-RELATED"/>
    <property type="match status" value="1"/>
</dbReference>
<dbReference type="PROSITE" id="PS00101">
    <property type="entry name" value="HEXAPEP_TRANSFERASES"/>
    <property type="match status" value="1"/>
</dbReference>
<comment type="caution">
    <text evidence="4">The sequence shown here is derived from an EMBL/GenBank/DDBJ whole genome shotgun (WGS) entry which is preliminary data.</text>
</comment>
<dbReference type="PATRIC" id="fig|1122241.3.peg.2398"/>
<dbReference type="GO" id="GO:0047200">
    <property type="term" value="F:tetrahydrodipicolinate N-acetyltransferase activity"/>
    <property type="evidence" value="ECO:0007669"/>
    <property type="project" value="UniProtKB-EC"/>
</dbReference>
<dbReference type="SUPFAM" id="SSF51161">
    <property type="entry name" value="Trimeric LpxA-like enzymes"/>
    <property type="match status" value="1"/>
</dbReference>
<dbReference type="Gene3D" id="2.160.10.10">
    <property type="entry name" value="Hexapeptide repeat proteins"/>
    <property type="match status" value="1"/>
</dbReference>
<dbReference type="PANTHER" id="PTHR43300">
    <property type="entry name" value="ACETYLTRANSFERASE"/>
    <property type="match status" value="1"/>
</dbReference>
<dbReference type="Proteomes" id="UP000075670">
    <property type="component" value="Unassembled WGS sequence"/>
</dbReference>
<dbReference type="AlphaFoldDB" id="A0A151AV39"/>
<dbReference type="OrthoDB" id="9801697at2"/>
<dbReference type="InterPro" id="IPR050179">
    <property type="entry name" value="Trans_hexapeptide_repeat"/>
</dbReference>
<keyword evidence="4" id="KW-0012">Acyltransferase</keyword>
<dbReference type="InterPro" id="IPR018357">
    <property type="entry name" value="Hexapep_transf_CS"/>
</dbReference>
<accession>A0A151AV39</accession>
<dbReference type="InterPro" id="IPR011004">
    <property type="entry name" value="Trimer_LpxA-like_sf"/>
</dbReference>
<dbReference type="InterPro" id="IPR001451">
    <property type="entry name" value="Hexapep"/>
</dbReference>
<evidence type="ECO:0000313" key="5">
    <source>
        <dbReference type="Proteomes" id="UP000075670"/>
    </source>
</evidence>
<keyword evidence="1 4" id="KW-0808">Transferase</keyword>
<name>A0A151AV39_9FIRM</name>
<protein>
    <submittedName>
        <fullName evidence="4">2,3,4,5-tetrahydropyridine-2,6-dicarboxylate N-acetyltransferase</fullName>
        <ecNumber evidence="4">2.3.1.89</ecNumber>
    </submittedName>
</protein>
<organism evidence="4 5">
    <name type="scientific">Moorella mulderi DSM 14980</name>
    <dbReference type="NCBI Taxonomy" id="1122241"/>
    <lineage>
        <taxon>Bacteria</taxon>
        <taxon>Bacillati</taxon>
        <taxon>Bacillota</taxon>
        <taxon>Clostridia</taxon>
        <taxon>Neomoorellales</taxon>
        <taxon>Neomoorellaceae</taxon>
        <taxon>Neomoorella</taxon>
    </lineage>
</organism>
<dbReference type="RefSeq" id="WP_062284927.1">
    <property type="nucleotide sequence ID" value="NZ_LTBC01000010.1"/>
</dbReference>
<proteinExistence type="predicted"/>
<feature type="region of interest" description="Disordered" evidence="3">
    <location>
        <begin position="160"/>
        <end position="181"/>
    </location>
</feature>
<keyword evidence="2" id="KW-0677">Repeat</keyword>
<evidence type="ECO:0000256" key="2">
    <source>
        <dbReference type="ARBA" id="ARBA00022737"/>
    </source>
</evidence>
<dbReference type="EC" id="2.3.1.89" evidence="4"/>
<dbReference type="EMBL" id="LTBC01000010">
    <property type="protein sequence ID" value="KYH31515.1"/>
    <property type="molecule type" value="Genomic_DNA"/>
</dbReference>
<evidence type="ECO:0000256" key="3">
    <source>
        <dbReference type="SAM" id="MobiDB-lite"/>
    </source>
</evidence>
<reference evidence="4 5" key="1">
    <citation type="submission" date="2016-02" db="EMBL/GenBank/DDBJ databases">
        <title>Genome sequence of Moorella mulderi DSM 14980.</title>
        <authorList>
            <person name="Poehlein A."/>
            <person name="Daniel R."/>
        </authorList>
    </citation>
    <scope>NUCLEOTIDE SEQUENCE [LARGE SCALE GENOMIC DNA]</scope>
    <source>
        <strain evidence="4 5">DSM 14980</strain>
    </source>
</reference>
<evidence type="ECO:0000313" key="4">
    <source>
        <dbReference type="EMBL" id="KYH31515.1"/>
    </source>
</evidence>
<dbReference type="Pfam" id="PF14602">
    <property type="entry name" value="Hexapep_2"/>
    <property type="match status" value="1"/>
</dbReference>
<sequence>MRRTTTYPVNGHNAMASWRRVAPFWRVAWNFFWIELSRFLPFLRLKSWLLRHLVGMDVAPTASIGVMAMPDILRPDLIHIGPESIIGYNVTILTHEFLPRAYRLGAVEIGAWVLIGANATILPGVRIGDGAIVGAGAVVTRDVPAGTMVGGVPARVIGRVDGDTRASRPGPPLSLEQETAP</sequence>